<dbReference type="Pfam" id="PF17408">
    <property type="entry name" value="MCD_N"/>
    <property type="match status" value="1"/>
</dbReference>
<dbReference type="GO" id="GO:0006633">
    <property type="term" value="P:fatty acid biosynthetic process"/>
    <property type="evidence" value="ECO:0007669"/>
    <property type="project" value="InterPro"/>
</dbReference>
<dbReference type="InterPro" id="IPR038917">
    <property type="entry name" value="Malonyl_CoA_deC"/>
</dbReference>
<protein>
    <submittedName>
        <fullName evidence="3">Malonyl-CoA decarboxylase</fullName>
    </submittedName>
</protein>
<dbReference type="InterPro" id="IPR042303">
    <property type="entry name" value="Malonyl_CoA_deC_C_sf"/>
</dbReference>
<dbReference type="EMBL" id="CP048836">
    <property type="protein sequence ID" value="QID16843.1"/>
    <property type="molecule type" value="Genomic_DNA"/>
</dbReference>
<evidence type="ECO:0000313" key="4">
    <source>
        <dbReference type="Proteomes" id="UP000501991"/>
    </source>
</evidence>
<accession>A0A6C1B0E2</accession>
<dbReference type="PANTHER" id="PTHR28641">
    <property type="match status" value="1"/>
</dbReference>
<dbReference type="InterPro" id="IPR035372">
    <property type="entry name" value="MCD_N"/>
</dbReference>
<dbReference type="Pfam" id="PF05292">
    <property type="entry name" value="MCD"/>
    <property type="match status" value="1"/>
</dbReference>
<organism evidence="3 4">
    <name type="scientific">Nitrogeniibacter mangrovi</name>
    <dbReference type="NCBI Taxonomy" id="2016596"/>
    <lineage>
        <taxon>Bacteria</taxon>
        <taxon>Pseudomonadati</taxon>
        <taxon>Pseudomonadota</taxon>
        <taxon>Betaproteobacteria</taxon>
        <taxon>Rhodocyclales</taxon>
        <taxon>Zoogloeaceae</taxon>
        <taxon>Nitrogeniibacter</taxon>
    </lineage>
</organism>
<dbReference type="PANTHER" id="PTHR28641:SF1">
    <property type="entry name" value="MALONYL-COA DECARBOXYLASE, MITOCHONDRIAL"/>
    <property type="match status" value="1"/>
</dbReference>
<keyword evidence="4" id="KW-1185">Reference proteome</keyword>
<reference evidence="3 4" key="1">
    <citation type="submission" date="2020-02" db="EMBL/GenBank/DDBJ databases">
        <title>Nitrogenibacter mangrovi gen. nov., sp. nov. isolated from mangrove sediment, a denitrifying betaproteobacterium.</title>
        <authorList>
            <person name="Liao H."/>
            <person name="Tian Y."/>
        </authorList>
    </citation>
    <scope>NUCLEOTIDE SEQUENCE [LARGE SCALE GENOMIC DNA]</scope>
    <source>
        <strain evidence="3 4">M9-3-2</strain>
    </source>
</reference>
<evidence type="ECO:0000259" key="1">
    <source>
        <dbReference type="Pfam" id="PF05292"/>
    </source>
</evidence>
<proteinExistence type="predicted"/>
<dbReference type="Gene3D" id="3.40.630.150">
    <property type="entry name" value="Malonyl-CoA decarboxylase, catalytic domain"/>
    <property type="match status" value="1"/>
</dbReference>
<dbReference type="InterPro" id="IPR038351">
    <property type="entry name" value="MCD_N_sf"/>
</dbReference>
<feature type="domain" description="Malonyl-CoA decarboxylase C-terminal" evidence="1">
    <location>
        <begin position="171"/>
        <end position="429"/>
    </location>
</feature>
<dbReference type="AlphaFoldDB" id="A0A6C1B0E2"/>
<dbReference type="Proteomes" id="UP000501991">
    <property type="component" value="Chromosome"/>
</dbReference>
<evidence type="ECO:0000313" key="3">
    <source>
        <dbReference type="EMBL" id="QID16843.1"/>
    </source>
</evidence>
<sequence>MSNLVSRGLNAMRAIISWGGKEQARLEAHDLDRIREQLRECAEGTGGEVSTRQRAARLAHTYLELDDSCRHAFLRMIALEFGPDPAQVAAAHEAYQAAVGTPGQWNAEASLRAAMRSKRIRILTQFNAIPQGVKFLVDLRADLLRFLKDDPELKALDRELEARLNAWFDVGFLELRRITWESPAALLEKLVQYEAVHEIRSWKDLKNRLDADRRCYAFFHPRMPMEPLIFVEVALVDALADNVQKLLDEMAPVADPAHANTAIFYSISNTQAGLRGVSFGNFLLKRVVDDLKRDLPGLRQFATLSPVPRLRHWLTEQPDLLEDAISEADWKKLTEYGILAADFKALAALLEDDRWLEQPGLASVLQGPLTRAAARYLCQARDRKGQPYDPVARFHLGNGARIERINWMGDSSQKGLKQSFGLMVNYLYDPETIEANVEAFASAGTVATSTPIKRLAKG</sequence>
<dbReference type="GO" id="GO:0050080">
    <property type="term" value="F:malonyl-CoA decarboxylase activity"/>
    <property type="evidence" value="ECO:0007669"/>
    <property type="project" value="InterPro"/>
</dbReference>
<name>A0A6C1B0E2_9RHOO</name>
<gene>
    <name evidence="3" type="ORF">G3580_03855</name>
</gene>
<dbReference type="RefSeq" id="WP_173764013.1">
    <property type="nucleotide sequence ID" value="NZ_CP048836.1"/>
</dbReference>
<feature type="domain" description="Malonyl-CoA decarboxylase N-terminal" evidence="2">
    <location>
        <begin position="81"/>
        <end position="168"/>
    </location>
</feature>
<dbReference type="KEGG" id="azq:G3580_03855"/>
<dbReference type="InterPro" id="IPR007956">
    <property type="entry name" value="Malonyl_CoA_deC_C"/>
</dbReference>
<dbReference type="Gene3D" id="1.20.140.90">
    <property type="entry name" value="Malonyl-CoA decarboxylase, oligemerization domain"/>
    <property type="match status" value="1"/>
</dbReference>
<evidence type="ECO:0000259" key="2">
    <source>
        <dbReference type="Pfam" id="PF17408"/>
    </source>
</evidence>